<feature type="domain" description="SGNH" evidence="3">
    <location>
        <begin position="416"/>
        <end position="618"/>
    </location>
</feature>
<dbReference type="PANTHER" id="PTHR23028:SF53">
    <property type="entry name" value="ACYL_TRANSF_3 DOMAIN-CONTAINING PROTEIN"/>
    <property type="match status" value="1"/>
</dbReference>
<evidence type="ECO:0000313" key="5">
    <source>
        <dbReference type="Proteomes" id="UP001501074"/>
    </source>
</evidence>
<dbReference type="PANTHER" id="PTHR23028">
    <property type="entry name" value="ACETYLTRANSFERASE"/>
    <property type="match status" value="1"/>
</dbReference>
<dbReference type="InterPro" id="IPR002656">
    <property type="entry name" value="Acyl_transf_3_dom"/>
</dbReference>
<feature type="transmembrane region" description="Helical" evidence="1">
    <location>
        <begin position="342"/>
        <end position="362"/>
    </location>
</feature>
<dbReference type="Pfam" id="PF19040">
    <property type="entry name" value="SGNH"/>
    <property type="match status" value="1"/>
</dbReference>
<keyword evidence="1" id="KW-0472">Membrane</keyword>
<dbReference type="EMBL" id="BAAAZO010000002">
    <property type="protein sequence ID" value="GAA3601030.1"/>
    <property type="molecule type" value="Genomic_DNA"/>
</dbReference>
<feature type="transmembrane region" description="Helical" evidence="1">
    <location>
        <begin position="218"/>
        <end position="238"/>
    </location>
</feature>
<keyword evidence="1" id="KW-1133">Transmembrane helix</keyword>
<feature type="domain" description="Acyltransferase 3" evidence="2">
    <location>
        <begin position="1"/>
        <end position="327"/>
    </location>
</feature>
<evidence type="ECO:0000313" key="4">
    <source>
        <dbReference type="EMBL" id="GAA3601030.1"/>
    </source>
</evidence>
<dbReference type="GO" id="GO:0016746">
    <property type="term" value="F:acyltransferase activity"/>
    <property type="evidence" value="ECO:0007669"/>
    <property type="project" value="UniProtKB-KW"/>
</dbReference>
<reference evidence="5" key="1">
    <citation type="journal article" date="2019" name="Int. J. Syst. Evol. Microbiol.">
        <title>The Global Catalogue of Microorganisms (GCM) 10K type strain sequencing project: providing services to taxonomists for standard genome sequencing and annotation.</title>
        <authorList>
            <consortium name="The Broad Institute Genomics Platform"/>
            <consortium name="The Broad Institute Genome Sequencing Center for Infectious Disease"/>
            <person name="Wu L."/>
            <person name="Ma J."/>
        </authorList>
    </citation>
    <scope>NUCLEOTIDE SEQUENCE [LARGE SCALE GENOMIC DNA]</scope>
    <source>
        <strain evidence="5">JCM 16902</strain>
    </source>
</reference>
<dbReference type="InterPro" id="IPR043968">
    <property type="entry name" value="SGNH"/>
</dbReference>
<name>A0ABP6Z7R0_9ACTN</name>
<feature type="transmembrane region" description="Helical" evidence="1">
    <location>
        <begin position="310"/>
        <end position="330"/>
    </location>
</feature>
<feature type="transmembrane region" description="Helical" evidence="1">
    <location>
        <begin position="244"/>
        <end position="266"/>
    </location>
</feature>
<protein>
    <submittedName>
        <fullName evidence="4">Acyltransferase family protein</fullName>
    </submittedName>
</protein>
<evidence type="ECO:0000259" key="2">
    <source>
        <dbReference type="Pfam" id="PF01757"/>
    </source>
</evidence>
<keyword evidence="1" id="KW-0812">Transmembrane</keyword>
<proteinExistence type="predicted"/>
<evidence type="ECO:0000256" key="1">
    <source>
        <dbReference type="SAM" id="Phobius"/>
    </source>
</evidence>
<organism evidence="4 5">
    <name type="scientific">Kineosporia mesophila</name>
    <dbReference type="NCBI Taxonomy" id="566012"/>
    <lineage>
        <taxon>Bacteria</taxon>
        <taxon>Bacillati</taxon>
        <taxon>Actinomycetota</taxon>
        <taxon>Actinomycetes</taxon>
        <taxon>Kineosporiales</taxon>
        <taxon>Kineosporiaceae</taxon>
        <taxon>Kineosporia</taxon>
    </lineage>
</organism>
<dbReference type="InterPro" id="IPR050879">
    <property type="entry name" value="Acyltransferase_3"/>
</dbReference>
<feature type="transmembrane region" description="Helical" evidence="1">
    <location>
        <begin position="15"/>
        <end position="35"/>
    </location>
</feature>
<feature type="transmembrane region" description="Helical" evidence="1">
    <location>
        <begin position="152"/>
        <end position="171"/>
    </location>
</feature>
<dbReference type="Proteomes" id="UP001501074">
    <property type="component" value="Unassembled WGS sequence"/>
</dbReference>
<comment type="caution">
    <text evidence="4">The sequence shown here is derived from an EMBL/GenBank/DDBJ whole genome shotgun (WGS) entry which is preliminary data.</text>
</comment>
<feature type="transmembrane region" description="Helical" evidence="1">
    <location>
        <begin position="56"/>
        <end position="75"/>
    </location>
</feature>
<accession>A0ABP6Z7R0</accession>
<keyword evidence="4" id="KW-0012">Acyltransferase</keyword>
<feature type="transmembrane region" description="Helical" evidence="1">
    <location>
        <begin position="183"/>
        <end position="206"/>
    </location>
</feature>
<feature type="transmembrane region" description="Helical" evidence="1">
    <location>
        <begin position="287"/>
        <end position="304"/>
    </location>
</feature>
<keyword evidence="4" id="KW-0808">Transferase</keyword>
<gene>
    <name evidence="4" type="ORF">GCM10022223_15880</name>
</gene>
<dbReference type="Pfam" id="PF01757">
    <property type="entry name" value="Acyl_transf_3"/>
    <property type="match status" value="1"/>
</dbReference>
<evidence type="ECO:0000259" key="3">
    <source>
        <dbReference type="Pfam" id="PF19040"/>
    </source>
</evidence>
<sequence>MIFVVLYHAGLPLPAGFAGVDVFFVISGFVITGQIQRLRDGGRFSFPVFYARRVRRLLPAMVVMLLVVVLLSLLFQSPLDAQPATASTALAAVLLVGNLQILGTSGGYFAAAAETNPLLHVWSLSVEEQFYLVFPLLLVVVWKLAGPQRRILALTLISAASFALSVWWSFADGRIGGHPAADLAFYTAPTRVWEFGAGAVLAVWVTSWRTASARSPRWAPTALGAAGLVTLLVLNLTVDRATPWPGPAALLPVLATVLLILAGTVGPNPVTRLLASTLLRVTGDLSYSIYLWHWPMIVFAAVLWPDPPPAVTLAAVLVSLLLAVLSYRYVEQPLRHGRIALPRVYLGGAVSAAVVVLIAVTAPAAGAQGIPDAAGYAQQRDLPTYGREKNCLIHDRAYDASELTRCTDVVPSAKGWVMLAGDSHADALSTGLIGADRRLGLSTQYATGASCVFSRTAAANHEFDCAALASDQLDRAVSGDDPPSLVVVSSWALHRYRNDQTWPEPLRPALEELTQEGIPVLYVMDVPSFATEAMHEQGVCRGGLANWICGRSESGVLSYQGAARDAEFATVSRMPGVAVYDPWSRFCDGTMCSPLVDGRLAYYDYSHLNRIGSASLSTDLESVIAGILKP</sequence>
<keyword evidence="5" id="KW-1185">Reference proteome</keyword>